<sequence length="320" mass="35239">MTPKQHCENLIAKRGGGRFARVSDSEDVCYLPSCNYFNCNPEGAEYSYYYETHDTPPKIELTSETVFTLPANRARTTIGVGEAVIVSANIDVTWQVSSNLVTVGKQDSQKILITALDKTGSVTVTAKTEHDTKSMTFSIIAPSGVSYSQSFYPNSQEPMVYHPKDLAVSVVGLSVTLLPTTVNFDNLTVRELDAASKDSGIFKTGDIHCHSRSAPVNGKCVTHTPHDVNTIGNKHNLVGEYDRVGGGENDTQRLNNLPHSSSMIVNIPIQWKLNESNIWNNLQTVKQSIFLYKNGSMTISKGNFSRNFNKGDSFENDSFL</sequence>
<proteinExistence type="predicted"/>
<evidence type="ECO:0000313" key="2">
    <source>
        <dbReference type="Proteomes" id="UP000831534"/>
    </source>
</evidence>
<dbReference type="KEGG" id="ckh:LVJ77_10270"/>
<name>A0A8T9MUS0_9NEIS</name>
<gene>
    <name evidence="1" type="ORF">LVJ77_10270</name>
</gene>
<reference evidence="1" key="1">
    <citation type="journal article" date="2022" name="Res Sq">
        <title>Evolution of multicellular longitudinally dividing oral cavity symbionts (Neisseriaceae).</title>
        <authorList>
            <person name="Nyongesa S."/>
            <person name="Weber P."/>
            <person name="Bernet E."/>
            <person name="Pullido F."/>
            <person name="Nieckarz M."/>
            <person name="Delaby M."/>
            <person name="Nieves C."/>
            <person name="Viehboeck T."/>
            <person name="Krause N."/>
            <person name="Rivera-Millot A."/>
            <person name="Nakamura A."/>
            <person name="Vischer N."/>
            <person name="VanNieuwenhze M."/>
            <person name="Brun Y."/>
            <person name="Cava F."/>
            <person name="Bulgheresi S."/>
            <person name="Veyrier F."/>
        </authorList>
    </citation>
    <scope>NUCLEOTIDE SEQUENCE</scope>
    <source>
        <strain evidence="1">17694</strain>
    </source>
</reference>
<organism evidence="1 2">
    <name type="scientific">Conchiformibius kuhniae</name>
    <dbReference type="NCBI Taxonomy" id="211502"/>
    <lineage>
        <taxon>Bacteria</taxon>
        <taxon>Pseudomonadati</taxon>
        <taxon>Pseudomonadota</taxon>
        <taxon>Betaproteobacteria</taxon>
        <taxon>Neisseriales</taxon>
        <taxon>Neisseriaceae</taxon>
        <taxon>Conchiformibius</taxon>
    </lineage>
</organism>
<keyword evidence="2" id="KW-1185">Reference proteome</keyword>
<dbReference type="RefSeq" id="WP_156900905.1">
    <property type="nucleotide sequence ID" value="NZ_CP091521.1"/>
</dbReference>
<dbReference type="AlphaFoldDB" id="A0A8T9MUS0"/>
<accession>A0A8T9MUS0</accession>
<dbReference type="Proteomes" id="UP000831534">
    <property type="component" value="Chromosome"/>
</dbReference>
<protein>
    <submittedName>
        <fullName evidence="1">Uncharacterized protein</fullName>
    </submittedName>
</protein>
<reference evidence="1" key="2">
    <citation type="submission" date="2024-09" db="EMBL/GenBank/DDBJ databases">
        <authorList>
            <person name="Veyrier F.J."/>
        </authorList>
    </citation>
    <scope>NUCLEOTIDE SEQUENCE</scope>
    <source>
        <strain evidence="1">17694</strain>
    </source>
</reference>
<evidence type="ECO:0000313" key="1">
    <source>
        <dbReference type="EMBL" id="UOP04605.1"/>
    </source>
</evidence>
<dbReference type="EMBL" id="CP091521">
    <property type="protein sequence ID" value="UOP04605.1"/>
    <property type="molecule type" value="Genomic_DNA"/>
</dbReference>